<keyword evidence="6" id="KW-0106">Calcium</keyword>
<dbReference type="PANTHER" id="PTHR42693">
    <property type="entry name" value="ARYLSULFATASE FAMILY MEMBER"/>
    <property type="match status" value="1"/>
</dbReference>
<keyword evidence="10" id="KW-1185">Reference proteome</keyword>
<evidence type="ECO:0000256" key="2">
    <source>
        <dbReference type="ARBA" id="ARBA00008779"/>
    </source>
</evidence>
<sequence length="462" mass="51974">MRSLLLLLASTLLLPARPNVVLLLVDDLGYSDLACYGNPLHETPHLDQLAREGMRYTDAYAACAVCSPSRAAIQTGQYPIRHGLTDWIAGSRLPNTPLKERFTHTMLPLEEVTIAEHLRAHDYRTAFIGKWHLNDHGHQTGFPQDQGYQINLGGHHKGQPPHGYFAPFKIPFLPDRGDDDYLTDRLGDEATRLLADYAQSPDEPFFLMLSFYTVHTPIQPKPALQKHYQEKIAALPPSPWKNAAYAAMVHSMDENVGRVLTALEEHDLAEDTLVIMTSDNGGLVLREITSNHPLAKGKGFYHEGGIRVPLILRQPGLIPAGKECAQPVFGPDLFPTILTSAGLPPAPERHRDGLDLSPTFVGEDLPKRALYWHYPHYHGSGETPASAIRMGDYKFIRHYQDGVRELYHLRDDVGERVNLVDSQPEKARELEEALDAWLDEHQAYRPVPDPSYDPTKPYRPRR</sequence>
<dbReference type="GO" id="GO:0046872">
    <property type="term" value="F:metal ion binding"/>
    <property type="evidence" value="ECO:0007669"/>
    <property type="project" value="UniProtKB-KW"/>
</dbReference>
<name>A0A934RNB7_9BACT</name>
<organism evidence="9 10">
    <name type="scientific">Roseibacillus ishigakijimensis</name>
    <dbReference type="NCBI Taxonomy" id="454146"/>
    <lineage>
        <taxon>Bacteria</taxon>
        <taxon>Pseudomonadati</taxon>
        <taxon>Verrucomicrobiota</taxon>
        <taxon>Verrucomicrobiia</taxon>
        <taxon>Verrucomicrobiales</taxon>
        <taxon>Verrucomicrobiaceae</taxon>
        <taxon>Roseibacillus</taxon>
    </lineage>
</organism>
<evidence type="ECO:0000256" key="3">
    <source>
        <dbReference type="ARBA" id="ARBA00022723"/>
    </source>
</evidence>
<comment type="caution">
    <text evidence="9">The sequence shown here is derived from an EMBL/GenBank/DDBJ whole genome shotgun (WGS) entry which is preliminary data.</text>
</comment>
<reference evidence="9" key="1">
    <citation type="submission" date="2021-01" db="EMBL/GenBank/DDBJ databases">
        <title>Modified the classification status of verrucomicrobia.</title>
        <authorList>
            <person name="Feng X."/>
        </authorList>
    </citation>
    <scope>NUCLEOTIDE SEQUENCE</scope>
    <source>
        <strain evidence="9">KCTC 12986</strain>
    </source>
</reference>
<dbReference type="EMBL" id="JAENIO010000015">
    <property type="protein sequence ID" value="MBK1833950.1"/>
    <property type="molecule type" value="Genomic_DNA"/>
</dbReference>
<comment type="cofactor">
    <cofactor evidence="1">
        <name>Ca(2+)</name>
        <dbReference type="ChEBI" id="CHEBI:29108"/>
    </cofactor>
</comment>
<dbReference type="InterPro" id="IPR017850">
    <property type="entry name" value="Alkaline_phosphatase_core_sf"/>
</dbReference>
<dbReference type="AlphaFoldDB" id="A0A934RNB7"/>
<dbReference type="SUPFAM" id="SSF53649">
    <property type="entry name" value="Alkaline phosphatase-like"/>
    <property type="match status" value="1"/>
</dbReference>
<accession>A0A934RNB7</accession>
<evidence type="ECO:0000313" key="10">
    <source>
        <dbReference type="Proteomes" id="UP000604083"/>
    </source>
</evidence>
<evidence type="ECO:0000259" key="8">
    <source>
        <dbReference type="Pfam" id="PF00884"/>
    </source>
</evidence>
<dbReference type="CDD" id="cd16144">
    <property type="entry name" value="ARS_like"/>
    <property type="match status" value="1"/>
</dbReference>
<protein>
    <submittedName>
        <fullName evidence="9">Sulfatase</fullName>
    </submittedName>
</protein>
<feature type="domain" description="Sulfatase N-terminal" evidence="8">
    <location>
        <begin position="18"/>
        <end position="342"/>
    </location>
</feature>
<dbReference type="Gene3D" id="3.30.1120.10">
    <property type="match status" value="1"/>
</dbReference>
<keyword evidence="5" id="KW-0378">Hydrolase</keyword>
<keyword evidence="3" id="KW-0479">Metal-binding</keyword>
<evidence type="ECO:0000313" key="9">
    <source>
        <dbReference type="EMBL" id="MBK1833950.1"/>
    </source>
</evidence>
<dbReference type="GO" id="GO:0004065">
    <property type="term" value="F:arylsulfatase activity"/>
    <property type="evidence" value="ECO:0007669"/>
    <property type="project" value="TreeGrafter"/>
</dbReference>
<comment type="similarity">
    <text evidence="2">Belongs to the sulfatase family.</text>
</comment>
<evidence type="ECO:0000256" key="6">
    <source>
        <dbReference type="ARBA" id="ARBA00022837"/>
    </source>
</evidence>
<dbReference type="Pfam" id="PF00884">
    <property type="entry name" value="Sulfatase"/>
    <property type="match status" value="1"/>
</dbReference>
<evidence type="ECO:0000256" key="5">
    <source>
        <dbReference type="ARBA" id="ARBA00022801"/>
    </source>
</evidence>
<evidence type="ECO:0000256" key="7">
    <source>
        <dbReference type="SAM" id="MobiDB-lite"/>
    </source>
</evidence>
<dbReference type="RefSeq" id="WP_200391383.1">
    <property type="nucleotide sequence ID" value="NZ_JAENIO010000015.1"/>
</dbReference>
<feature type="region of interest" description="Disordered" evidence="7">
    <location>
        <begin position="441"/>
        <end position="462"/>
    </location>
</feature>
<gene>
    <name evidence="9" type="ORF">JIN78_07755</name>
</gene>
<keyword evidence="4" id="KW-0732">Signal</keyword>
<dbReference type="InterPro" id="IPR050738">
    <property type="entry name" value="Sulfatase"/>
</dbReference>
<dbReference type="InterPro" id="IPR000917">
    <property type="entry name" value="Sulfatase_N"/>
</dbReference>
<proteinExistence type="inferred from homology"/>
<dbReference type="Proteomes" id="UP000604083">
    <property type="component" value="Unassembled WGS sequence"/>
</dbReference>
<evidence type="ECO:0000256" key="1">
    <source>
        <dbReference type="ARBA" id="ARBA00001913"/>
    </source>
</evidence>
<dbReference type="Gene3D" id="3.40.720.10">
    <property type="entry name" value="Alkaline Phosphatase, subunit A"/>
    <property type="match status" value="1"/>
</dbReference>
<evidence type="ECO:0000256" key="4">
    <source>
        <dbReference type="ARBA" id="ARBA00022729"/>
    </source>
</evidence>
<dbReference type="PANTHER" id="PTHR42693:SF42">
    <property type="entry name" value="ARYLSULFATASE G"/>
    <property type="match status" value="1"/>
</dbReference>